<proteinExistence type="predicted"/>
<dbReference type="SUPFAM" id="SSF56784">
    <property type="entry name" value="HAD-like"/>
    <property type="match status" value="1"/>
</dbReference>
<gene>
    <name evidence="1" type="ORF">NPRO_04800</name>
</gene>
<name>A0A809REP2_9BACT</name>
<dbReference type="PANTHER" id="PTHR43611">
    <property type="entry name" value="ALPHA-D-GLUCOSE 1-PHOSPHATE PHOSPHATASE"/>
    <property type="match status" value="1"/>
</dbReference>
<evidence type="ECO:0000313" key="2">
    <source>
        <dbReference type="Proteomes" id="UP000662873"/>
    </source>
</evidence>
<evidence type="ECO:0000313" key="1">
    <source>
        <dbReference type="EMBL" id="BBO22885.1"/>
    </source>
</evidence>
<dbReference type="EMBL" id="AP021858">
    <property type="protein sequence ID" value="BBO22885.1"/>
    <property type="molecule type" value="Genomic_DNA"/>
</dbReference>
<sequence>MRVVCFDLGGVLVSVRQDWLECIEAAGLADAARLRTSVHLTEFEGFDRFQAGEIAENEYLEGLAEFIGGIDSADALEVHNAILATEFRGVLEVVESLHSSQIVTGCLSNTNAPHWHLMHHTERFPAIRSLQFPIASHEIRQSKPEPRAYRTFEVGVQASPDEILYFEDGPANVEAAIRLGWDAVLIDPEDDPAKQMRLALAHRGALL</sequence>
<dbReference type="SFLD" id="SFLDG01129">
    <property type="entry name" value="C1.5:_HAD__Beta-PGM__Phosphata"/>
    <property type="match status" value="1"/>
</dbReference>
<dbReference type="InterPro" id="IPR036412">
    <property type="entry name" value="HAD-like_sf"/>
</dbReference>
<dbReference type="Pfam" id="PF00702">
    <property type="entry name" value="Hydrolase"/>
    <property type="match status" value="1"/>
</dbReference>
<dbReference type="InterPro" id="IPR023214">
    <property type="entry name" value="HAD_sf"/>
</dbReference>
<dbReference type="Proteomes" id="UP000662873">
    <property type="component" value="Chromosome"/>
</dbReference>
<dbReference type="Gene3D" id="3.40.50.1000">
    <property type="entry name" value="HAD superfamily/HAD-like"/>
    <property type="match status" value="1"/>
</dbReference>
<organism evidence="1 2">
    <name type="scientific">Candidatus Nitrosymbiomonas proteolyticus</name>
    <dbReference type="NCBI Taxonomy" id="2608984"/>
    <lineage>
        <taxon>Bacteria</taxon>
        <taxon>Bacillati</taxon>
        <taxon>Armatimonadota</taxon>
        <taxon>Armatimonadota incertae sedis</taxon>
        <taxon>Candidatus Nitrosymbiomonas</taxon>
    </lineage>
</organism>
<dbReference type="InterPro" id="IPR023198">
    <property type="entry name" value="PGP-like_dom2"/>
</dbReference>
<protein>
    <submittedName>
        <fullName evidence="1">Haloacid dehalogenase-like hydolase</fullName>
    </submittedName>
</protein>
<dbReference type="AlphaFoldDB" id="A0A809REP2"/>
<dbReference type="KEGG" id="npy:NPRO_04800"/>
<accession>A0A809REP2</accession>
<dbReference type="PANTHER" id="PTHR43611:SF3">
    <property type="entry name" value="FLAVIN MONONUCLEOTIDE HYDROLASE 1, CHLOROPLATIC"/>
    <property type="match status" value="1"/>
</dbReference>
<dbReference type="InterPro" id="IPR006439">
    <property type="entry name" value="HAD-SF_hydro_IA"/>
</dbReference>
<dbReference type="NCBIfam" id="TIGR01509">
    <property type="entry name" value="HAD-SF-IA-v3"/>
    <property type="match status" value="1"/>
</dbReference>
<dbReference type="Gene3D" id="1.10.150.240">
    <property type="entry name" value="Putative phosphatase, domain 2"/>
    <property type="match status" value="1"/>
</dbReference>
<dbReference type="SFLD" id="SFLDS00003">
    <property type="entry name" value="Haloacid_Dehalogenase"/>
    <property type="match status" value="1"/>
</dbReference>
<reference evidence="1" key="1">
    <citation type="journal article" name="DNA Res.">
        <title>The physiological potential of anammox bacteria as revealed by their core genome structure.</title>
        <authorList>
            <person name="Okubo T."/>
            <person name="Toyoda A."/>
            <person name="Fukuhara K."/>
            <person name="Uchiyama I."/>
            <person name="Harigaya Y."/>
            <person name="Kuroiwa M."/>
            <person name="Suzuki T."/>
            <person name="Murakami Y."/>
            <person name="Suwa Y."/>
            <person name="Takami H."/>
        </authorList>
    </citation>
    <scope>NUCLEOTIDE SEQUENCE</scope>
    <source>
        <strain evidence="1">317325-2</strain>
    </source>
</reference>